<reference evidence="1" key="1">
    <citation type="submission" date="2021-06" db="EMBL/GenBank/DDBJ databases">
        <authorList>
            <person name="Kallberg Y."/>
            <person name="Tangrot J."/>
            <person name="Rosling A."/>
        </authorList>
    </citation>
    <scope>NUCLEOTIDE SEQUENCE</scope>
    <source>
        <strain evidence="1">IN212</strain>
    </source>
</reference>
<feature type="non-terminal residue" evidence="1">
    <location>
        <position position="1"/>
    </location>
</feature>
<comment type="caution">
    <text evidence="1">The sequence shown here is derived from an EMBL/GenBank/DDBJ whole genome shotgun (WGS) entry which is preliminary data.</text>
</comment>
<dbReference type="EMBL" id="CAJVPZ010103972">
    <property type="protein sequence ID" value="CAG8823577.1"/>
    <property type="molecule type" value="Genomic_DNA"/>
</dbReference>
<dbReference type="AlphaFoldDB" id="A0A9N9KE29"/>
<proteinExistence type="predicted"/>
<feature type="non-terminal residue" evidence="1">
    <location>
        <position position="67"/>
    </location>
</feature>
<name>A0A9N9KE29_9GLOM</name>
<dbReference type="OrthoDB" id="2354056at2759"/>
<evidence type="ECO:0000313" key="1">
    <source>
        <dbReference type="EMBL" id="CAG8823577.1"/>
    </source>
</evidence>
<evidence type="ECO:0000313" key="2">
    <source>
        <dbReference type="Proteomes" id="UP000789396"/>
    </source>
</evidence>
<accession>A0A9N9KE29</accession>
<dbReference type="Proteomes" id="UP000789396">
    <property type="component" value="Unassembled WGS sequence"/>
</dbReference>
<keyword evidence="2" id="KW-1185">Reference proteome</keyword>
<protein>
    <submittedName>
        <fullName evidence="1">6493_t:CDS:1</fullName>
    </submittedName>
</protein>
<organism evidence="1 2">
    <name type="scientific">Racocetra fulgida</name>
    <dbReference type="NCBI Taxonomy" id="60492"/>
    <lineage>
        <taxon>Eukaryota</taxon>
        <taxon>Fungi</taxon>
        <taxon>Fungi incertae sedis</taxon>
        <taxon>Mucoromycota</taxon>
        <taxon>Glomeromycotina</taxon>
        <taxon>Glomeromycetes</taxon>
        <taxon>Diversisporales</taxon>
        <taxon>Gigasporaceae</taxon>
        <taxon>Racocetra</taxon>
    </lineage>
</organism>
<sequence>ESIFFTPVIKKMLVIINHFRNSNRALFKLRELAGNATLKPQYPCIIRWTTFTKSAENILEIKTNLKV</sequence>
<gene>
    <name evidence="1" type="ORF">RFULGI_LOCUS19852</name>
</gene>